<organism evidence="1 2">
    <name type="scientific">Candidatus Andersenbacteria bacterium RIFCSPHIGHO2_12_FULL_45_11b</name>
    <dbReference type="NCBI Taxonomy" id="1797282"/>
    <lineage>
        <taxon>Bacteria</taxon>
        <taxon>Candidatus Anderseniibacteriota</taxon>
    </lineage>
</organism>
<dbReference type="AlphaFoldDB" id="A0A1G1XA23"/>
<dbReference type="EMBL" id="MHHS01000029">
    <property type="protein sequence ID" value="OGY36794.1"/>
    <property type="molecule type" value="Genomic_DNA"/>
</dbReference>
<protein>
    <submittedName>
        <fullName evidence="1">Uncharacterized protein</fullName>
    </submittedName>
</protein>
<proteinExistence type="predicted"/>
<gene>
    <name evidence="1" type="ORF">A3E36_03840</name>
</gene>
<reference evidence="1 2" key="1">
    <citation type="journal article" date="2016" name="Nat. Commun.">
        <title>Thousands of microbial genomes shed light on interconnected biogeochemical processes in an aquifer system.</title>
        <authorList>
            <person name="Anantharaman K."/>
            <person name="Brown C.T."/>
            <person name="Hug L.A."/>
            <person name="Sharon I."/>
            <person name="Castelle C.J."/>
            <person name="Probst A.J."/>
            <person name="Thomas B.C."/>
            <person name="Singh A."/>
            <person name="Wilkins M.J."/>
            <person name="Karaoz U."/>
            <person name="Brodie E.L."/>
            <person name="Williams K.H."/>
            <person name="Hubbard S.S."/>
            <person name="Banfield J.F."/>
        </authorList>
    </citation>
    <scope>NUCLEOTIDE SEQUENCE [LARGE SCALE GENOMIC DNA]</scope>
</reference>
<comment type="caution">
    <text evidence="1">The sequence shown here is derived from an EMBL/GenBank/DDBJ whole genome shotgun (WGS) entry which is preliminary data.</text>
</comment>
<evidence type="ECO:0000313" key="1">
    <source>
        <dbReference type="EMBL" id="OGY36794.1"/>
    </source>
</evidence>
<accession>A0A1G1XA23</accession>
<name>A0A1G1XA23_9BACT</name>
<evidence type="ECO:0000313" key="2">
    <source>
        <dbReference type="Proteomes" id="UP000177941"/>
    </source>
</evidence>
<dbReference type="Proteomes" id="UP000177941">
    <property type="component" value="Unassembled WGS sequence"/>
</dbReference>
<sequence>MTQRETDHQEMLRNLVLTNFANCWDAAKEYLYCISKAPIAEQGELFQRVISLHDALCSNAITRLPLQWITEEEFDVIYERIGTQVMSWANQAFCANGSLEDTAKVLWEDLQLKVEGSERIIALGIIISHTMVPYVQTPSDLICLTNRQGYEDAHNTIPYQIALVGKYIHLGVMSEFDLADALTRLLEGIDDHNARVAFVYYALRRVKVRAIRESARVGDEGDNDDEEDDDDE</sequence>